<protein>
    <recommendedName>
        <fullName evidence="5">HTH lysR-type domain-containing protein</fullName>
    </recommendedName>
</protein>
<dbReference type="InterPro" id="IPR036390">
    <property type="entry name" value="WH_DNA-bd_sf"/>
</dbReference>
<evidence type="ECO:0000256" key="2">
    <source>
        <dbReference type="ARBA" id="ARBA00023015"/>
    </source>
</evidence>
<dbReference type="GO" id="GO:0000976">
    <property type="term" value="F:transcription cis-regulatory region binding"/>
    <property type="evidence" value="ECO:0007669"/>
    <property type="project" value="TreeGrafter"/>
</dbReference>
<evidence type="ECO:0000259" key="5">
    <source>
        <dbReference type="PROSITE" id="PS50931"/>
    </source>
</evidence>
<dbReference type="PRINTS" id="PR00039">
    <property type="entry name" value="HTHLYSR"/>
</dbReference>
<dbReference type="Pfam" id="PF03466">
    <property type="entry name" value="LysR_substrate"/>
    <property type="match status" value="1"/>
</dbReference>
<dbReference type="RefSeq" id="WP_125215098.1">
    <property type="nucleotide sequence ID" value="NZ_PDES01000019.1"/>
</dbReference>
<dbReference type="PROSITE" id="PS50931">
    <property type="entry name" value="HTH_LYSR"/>
    <property type="match status" value="1"/>
</dbReference>
<keyword evidence="4" id="KW-0804">Transcription</keyword>
<comment type="similarity">
    <text evidence="1">Belongs to the LysR transcriptional regulatory family.</text>
</comment>
<evidence type="ECO:0000256" key="1">
    <source>
        <dbReference type="ARBA" id="ARBA00009437"/>
    </source>
</evidence>
<dbReference type="Gene3D" id="1.10.10.10">
    <property type="entry name" value="Winged helix-like DNA-binding domain superfamily/Winged helix DNA-binding domain"/>
    <property type="match status" value="1"/>
</dbReference>
<proteinExistence type="inferred from homology"/>
<dbReference type="InterPro" id="IPR036388">
    <property type="entry name" value="WH-like_DNA-bd_sf"/>
</dbReference>
<dbReference type="GO" id="GO:0003700">
    <property type="term" value="F:DNA-binding transcription factor activity"/>
    <property type="evidence" value="ECO:0007669"/>
    <property type="project" value="InterPro"/>
</dbReference>
<dbReference type="PANTHER" id="PTHR30126:SF39">
    <property type="entry name" value="HTH-TYPE TRANSCRIPTIONAL REGULATOR CYSL"/>
    <property type="match status" value="1"/>
</dbReference>
<evidence type="ECO:0000313" key="7">
    <source>
        <dbReference type="Proteomes" id="UP000276379"/>
    </source>
</evidence>
<keyword evidence="2" id="KW-0805">Transcription regulation</keyword>
<comment type="caution">
    <text evidence="6">The sequence shown here is derived from an EMBL/GenBank/DDBJ whole genome shotgun (WGS) entry which is preliminary data.</text>
</comment>
<dbReference type="SUPFAM" id="SSF46785">
    <property type="entry name" value="Winged helix' DNA-binding domain"/>
    <property type="match status" value="1"/>
</dbReference>
<dbReference type="Pfam" id="PF00126">
    <property type="entry name" value="HTH_1"/>
    <property type="match status" value="1"/>
</dbReference>
<sequence>MAMELADLRVFVTAASVGSLSAAARELRVAQPSVSERLRRLEWLVGQPLLERSSRGVSLTPAGERLLPHAERCLDLAARALDIAREDDTQGTLHVTTHASYAPLAVPFVIGALQPLRYAVVVDDQHSQDALQRVAAGATDIAITLPMPHAPEVRLHTFRSEPVIAVCHPDHPLTARPCDTARLSGHPLAVNLWGSGAQLFHELLLDASTRAHQLYRISSAETAADLARSGQAVAVLTRATVERDLAARTLVELDVTDMPEWHVHLMAAHHRERAAEPAIAAVINALGHLKS</sequence>
<dbReference type="Gene3D" id="3.40.190.10">
    <property type="entry name" value="Periplasmic binding protein-like II"/>
    <property type="match status" value="2"/>
</dbReference>
<dbReference type="CDD" id="cd05466">
    <property type="entry name" value="PBP2_LTTR_substrate"/>
    <property type="match status" value="1"/>
</dbReference>
<dbReference type="PANTHER" id="PTHR30126">
    <property type="entry name" value="HTH-TYPE TRANSCRIPTIONAL REGULATOR"/>
    <property type="match status" value="1"/>
</dbReference>
<evidence type="ECO:0000313" key="6">
    <source>
        <dbReference type="EMBL" id="RRQ79174.1"/>
    </source>
</evidence>
<gene>
    <name evidence="6" type="ORF">CQW44_35000</name>
</gene>
<dbReference type="InterPro" id="IPR000847">
    <property type="entry name" value="LysR_HTH_N"/>
</dbReference>
<name>A0A3R8QAY9_9ACTN</name>
<dbReference type="FunFam" id="1.10.10.10:FF:000001">
    <property type="entry name" value="LysR family transcriptional regulator"/>
    <property type="match status" value="1"/>
</dbReference>
<dbReference type="AlphaFoldDB" id="A0A3R8QAY9"/>
<evidence type="ECO:0000256" key="3">
    <source>
        <dbReference type="ARBA" id="ARBA00023125"/>
    </source>
</evidence>
<dbReference type="Proteomes" id="UP000276379">
    <property type="component" value="Unassembled WGS sequence"/>
</dbReference>
<organism evidence="6 7">
    <name type="scientific">Streptomyces griseofuscus</name>
    <dbReference type="NCBI Taxonomy" id="146922"/>
    <lineage>
        <taxon>Bacteria</taxon>
        <taxon>Bacillati</taxon>
        <taxon>Actinomycetota</taxon>
        <taxon>Actinomycetes</taxon>
        <taxon>Kitasatosporales</taxon>
        <taxon>Streptomycetaceae</taxon>
        <taxon>Streptomyces</taxon>
    </lineage>
</organism>
<keyword evidence="3" id="KW-0238">DNA-binding</keyword>
<accession>A0A3R8QAY9</accession>
<dbReference type="EMBL" id="PDES01000019">
    <property type="protein sequence ID" value="RRQ79174.1"/>
    <property type="molecule type" value="Genomic_DNA"/>
</dbReference>
<evidence type="ECO:0000256" key="4">
    <source>
        <dbReference type="ARBA" id="ARBA00023163"/>
    </source>
</evidence>
<dbReference type="SUPFAM" id="SSF53850">
    <property type="entry name" value="Periplasmic binding protein-like II"/>
    <property type="match status" value="1"/>
</dbReference>
<feature type="domain" description="HTH lysR-type" evidence="5">
    <location>
        <begin position="3"/>
        <end position="60"/>
    </location>
</feature>
<reference evidence="6 7" key="1">
    <citation type="submission" date="2017-10" db="EMBL/GenBank/DDBJ databases">
        <title>Draft genome of actinobacteria isolated from guarana (Paullinia cupana (Mart.) Ducke.</title>
        <authorList>
            <person name="Siqueira K.A."/>
            <person name="Liotti R.G."/>
            <person name="Mendes T.A."/>
            <person name="Soares M.A."/>
        </authorList>
    </citation>
    <scope>NUCLEOTIDE SEQUENCE [LARGE SCALE GENOMIC DNA]</scope>
    <source>
        <strain evidence="6 7">199</strain>
    </source>
</reference>
<dbReference type="InterPro" id="IPR005119">
    <property type="entry name" value="LysR_subst-bd"/>
</dbReference>
<keyword evidence="7" id="KW-1185">Reference proteome</keyword>